<dbReference type="Proteomes" id="UP000183508">
    <property type="component" value="Unassembled WGS sequence"/>
</dbReference>
<evidence type="ECO:0008006" key="3">
    <source>
        <dbReference type="Google" id="ProtNLM"/>
    </source>
</evidence>
<evidence type="ECO:0000313" key="1">
    <source>
        <dbReference type="EMBL" id="SFU62085.1"/>
    </source>
</evidence>
<name>A0A1I7HMZ1_9BACL</name>
<dbReference type="EMBL" id="FPBV01000005">
    <property type="protein sequence ID" value="SFU62085.1"/>
    <property type="molecule type" value="Genomic_DNA"/>
</dbReference>
<reference evidence="2" key="1">
    <citation type="submission" date="2016-10" db="EMBL/GenBank/DDBJ databases">
        <authorList>
            <person name="Varghese N."/>
        </authorList>
    </citation>
    <scope>NUCLEOTIDE SEQUENCE [LARGE SCALE GENOMIC DNA]</scope>
    <source>
        <strain evidence="2">DSM 17980</strain>
    </source>
</reference>
<dbReference type="NCBIfam" id="NF046065">
    <property type="entry name" value="MtxRegRemB"/>
    <property type="match status" value="1"/>
</dbReference>
<dbReference type="AlphaFoldDB" id="A0A1I7HMZ1"/>
<evidence type="ECO:0000313" key="2">
    <source>
        <dbReference type="Proteomes" id="UP000183508"/>
    </source>
</evidence>
<protein>
    <recommendedName>
        <fullName evidence="3">DUF370 domain-containing protein</fullName>
    </recommendedName>
</protein>
<dbReference type="STRING" id="392015.SAMN05421543_1055"/>
<keyword evidence="2" id="KW-1185">Reference proteome</keyword>
<organism evidence="1 2">
    <name type="scientific">Alicyclobacillus macrosporangiidus</name>
    <dbReference type="NCBI Taxonomy" id="392015"/>
    <lineage>
        <taxon>Bacteria</taxon>
        <taxon>Bacillati</taxon>
        <taxon>Bacillota</taxon>
        <taxon>Bacilli</taxon>
        <taxon>Bacillales</taxon>
        <taxon>Alicyclobacillaceae</taxon>
        <taxon>Alicyclobacillus</taxon>
    </lineage>
</organism>
<sequence>MRAKDIVGIFDIRGKADSANEAFLSQAAEGGRIVTVEAGPYKSFVVTVDQIYYSPISSATLKRRARQTGV</sequence>
<gene>
    <name evidence="1" type="ORF">SAMN05421543_1055</name>
</gene>
<proteinExistence type="predicted"/>
<dbReference type="eggNOG" id="ENOG5032Y6E">
    <property type="taxonomic scope" value="Bacteria"/>
</dbReference>
<accession>A0A1I7HMZ1</accession>